<dbReference type="Proteomes" id="UP000623301">
    <property type="component" value="Unassembled WGS sequence"/>
</dbReference>
<gene>
    <name evidence="1" type="ORF">JBL43_00685</name>
</gene>
<dbReference type="RefSeq" id="WP_198839576.1">
    <property type="nucleotide sequence ID" value="NZ_JAEHFJ010000001.1"/>
</dbReference>
<comment type="caution">
    <text evidence="1">The sequence shown here is derived from an EMBL/GenBank/DDBJ whole genome shotgun (WGS) entry which is preliminary data.</text>
</comment>
<proteinExistence type="predicted"/>
<reference evidence="1 2" key="1">
    <citation type="submission" date="2020-12" db="EMBL/GenBank/DDBJ databases">
        <title>Aureibaculum luteum sp. nov. and Aureibaculum flavum sp. nov., novel members of the family Flavobacteriaceae isolated from Antarctic intertidal sediments.</title>
        <authorList>
            <person name="He X."/>
            <person name="Zhang X."/>
        </authorList>
    </citation>
    <scope>NUCLEOTIDE SEQUENCE [LARGE SCALE GENOMIC DNA]</scope>
    <source>
        <strain evidence="1 2">A20</strain>
    </source>
</reference>
<dbReference type="EMBL" id="JAEHFJ010000001">
    <property type="protein sequence ID" value="MBJ2172731.1"/>
    <property type="molecule type" value="Genomic_DNA"/>
</dbReference>
<accession>A0ABS0WL87</accession>
<dbReference type="PROSITE" id="PS51257">
    <property type="entry name" value="PROKAR_LIPOPROTEIN"/>
    <property type="match status" value="1"/>
</dbReference>
<sequence>MKKLIIIVLAIGLVSCQSNSLRKEFNCNAGIENSEMKEYRDFLKHFKIEIPKSWQTSLYYDEYSSDIYTGDTSKQFTDSYVVEISWKQGELNLDESFAKKINDTLQFRDQLKMIKSGFGEFKEKPMYFNLSEGVRSGLNHKFLQVYLKTNIDEYITLTSKVYGDSLADERICKSIDLFDNLELIE</sequence>
<organism evidence="1 2">
    <name type="scientific">Aureibaculum flavum</name>
    <dbReference type="NCBI Taxonomy" id="2795986"/>
    <lineage>
        <taxon>Bacteria</taxon>
        <taxon>Pseudomonadati</taxon>
        <taxon>Bacteroidota</taxon>
        <taxon>Flavobacteriia</taxon>
        <taxon>Flavobacteriales</taxon>
        <taxon>Flavobacteriaceae</taxon>
        <taxon>Aureibaculum</taxon>
    </lineage>
</organism>
<name>A0ABS0WL87_9FLAO</name>
<evidence type="ECO:0000313" key="1">
    <source>
        <dbReference type="EMBL" id="MBJ2172731.1"/>
    </source>
</evidence>
<evidence type="ECO:0000313" key="2">
    <source>
        <dbReference type="Proteomes" id="UP000623301"/>
    </source>
</evidence>
<protein>
    <recommendedName>
        <fullName evidence="3">Lipoprotein</fullName>
    </recommendedName>
</protein>
<evidence type="ECO:0008006" key="3">
    <source>
        <dbReference type="Google" id="ProtNLM"/>
    </source>
</evidence>
<keyword evidence="2" id="KW-1185">Reference proteome</keyword>